<evidence type="ECO:0000313" key="1">
    <source>
        <dbReference type="EMBL" id="ROT76285.1"/>
    </source>
</evidence>
<dbReference type="EMBL" id="QCYY01001676">
    <property type="protein sequence ID" value="ROT76285.1"/>
    <property type="molecule type" value="Genomic_DNA"/>
</dbReference>
<keyword evidence="2" id="KW-1185">Reference proteome</keyword>
<organism evidence="1 2">
    <name type="scientific">Penaeus vannamei</name>
    <name type="common">Whiteleg shrimp</name>
    <name type="synonym">Litopenaeus vannamei</name>
    <dbReference type="NCBI Taxonomy" id="6689"/>
    <lineage>
        <taxon>Eukaryota</taxon>
        <taxon>Metazoa</taxon>
        <taxon>Ecdysozoa</taxon>
        <taxon>Arthropoda</taxon>
        <taxon>Crustacea</taxon>
        <taxon>Multicrustacea</taxon>
        <taxon>Malacostraca</taxon>
        <taxon>Eumalacostraca</taxon>
        <taxon>Eucarida</taxon>
        <taxon>Decapoda</taxon>
        <taxon>Dendrobranchiata</taxon>
        <taxon>Penaeoidea</taxon>
        <taxon>Penaeidae</taxon>
        <taxon>Penaeus</taxon>
    </lineage>
</organism>
<dbReference type="Proteomes" id="UP000283509">
    <property type="component" value="Unassembled WGS sequence"/>
</dbReference>
<gene>
    <name evidence="1" type="ORF">C7M84_005126</name>
</gene>
<proteinExistence type="predicted"/>
<evidence type="ECO:0000313" key="2">
    <source>
        <dbReference type="Proteomes" id="UP000283509"/>
    </source>
</evidence>
<accession>A0A423TIK6</accession>
<sequence>FQVEVLRDGDVIYSLGVDFDEKRVVLGEAHEQNRIILEGDDFPPFQASHPFTINVQIADDCAFTSLWMVKMDIDNPVPLPTKHHWCTQDYHQASTFSIRLNQDDQGTSDSAEDDQDNLVDEESQAIQLLDLTVYEGVLIQ</sequence>
<name>A0A423TIK6_PENVA</name>
<dbReference type="OrthoDB" id="6359204at2759"/>
<comment type="caution">
    <text evidence="1">The sequence shown here is derived from an EMBL/GenBank/DDBJ whole genome shotgun (WGS) entry which is preliminary data.</text>
</comment>
<reference evidence="1 2" key="1">
    <citation type="submission" date="2018-04" db="EMBL/GenBank/DDBJ databases">
        <authorList>
            <person name="Zhang X."/>
            <person name="Yuan J."/>
            <person name="Li F."/>
            <person name="Xiang J."/>
        </authorList>
    </citation>
    <scope>NUCLEOTIDE SEQUENCE [LARGE SCALE GENOMIC DNA]</scope>
    <source>
        <tissue evidence="1">Muscle</tissue>
    </source>
</reference>
<reference evidence="1 2" key="2">
    <citation type="submission" date="2019-01" db="EMBL/GenBank/DDBJ databases">
        <title>The decoding of complex shrimp genome reveals the adaptation for benthos swimmer, frequently molting mechanism and breeding impact on genome.</title>
        <authorList>
            <person name="Sun Y."/>
            <person name="Gao Y."/>
            <person name="Yu Y."/>
        </authorList>
    </citation>
    <scope>NUCLEOTIDE SEQUENCE [LARGE SCALE GENOMIC DNA]</scope>
    <source>
        <tissue evidence="1">Muscle</tissue>
    </source>
</reference>
<protein>
    <submittedName>
        <fullName evidence="1">Uncharacterized protein</fullName>
    </submittedName>
</protein>
<dbReference type="AlphaFoldDB" id="A0A423TIK6"/>
<feature type="non-terminal residue" evidence="1">
    <location>
        <position position="1"/>
    </location>
</feature>